<dbReference type="Proteomes" id="UP000185596">
    <property type="component" value="Unassembled WGS sequence"/>
</dbReference>
<accession>A0A1Q8C8T1</accession>
<feature type="transmembrane region" description="Helical" evidence="1">
    <location>
        <begin position="6"/>
        <end position="27"/>
    </location>
</feature>
<proteinExistence type="predicted"/>
<protein>
    <submittedName>
        <fullName evidence="2">Uncharacterized protein</fullName>
    </submittedName>
</protein>
<keyword evidence="1" id="KW-0472">Membrane</keyword>
<sequence>MGDVAVTNVVLLVVAVLAPTVLFWLLLRLPRVVDGLGAAVRRRRGPSPTGPPIERLAADLERVRRTLAEFPPGTPQVRRRAAGEAYDALLAQACRAVDVPHTLDQLPQGMAREVERLRVEEALRRAGIS</sequence>
<organism evidence="2 3">
    <name type="scientific">Actinophytocola xanthii</name>
    <dbReference type="NCBI Taxonomy" id="1912961"/>
    <lineage>
        <taxon>Bacteria</taxon>
        <taxon>Bacillati</taxon>
        <taxon>Actinomycetota</taxon>
        <taxon>Actinomycetes</taxon>
        <taxon>Pseudonocardiales</taxon>
        <taxon>Pseudonocardiaceae</taxon>
    </lineage>
</organism>
<keyword evidence="1" id="KW-0812">Transmembrane</keyword>
<name>A0A1Q8C8T1_9PSEU</name>
<dbReference type="OrthoDB" id="5198389at2"/>
<evidence type="ECO:0000313" key="3">
    <source>
        <dbReference type="Proteomes" id="UP000185596"/>
    </source>
</evidence>
<keyword evidence="3" id="KW-1185">Reference proteome</keyword>
<dbReference type="STRING" id="1912961.BU204_31165"/>
<reference evidence="2 3" key="1">
    <citation type="submission" date="2016-12" db="EMBL/GenBank/DDBJ databases">
        <title>The draft genome sequence of Actinophytocola sp. 11-183.</title>
        <authorList>
            <person name="Wang W."/>
            <person name="Yuan L."/>
        </authorList>
    </citation>
    <scope>NUCLEOTIDE SEQUENCE [LARGE SCALE GENOMIC DNA]</scope>
    <source>
        <strain evidence="2 3">11-183</strain>
    </source>
</reference>
<keyword evidence="1" id="KW-1133">Transmembrane helix</keyword>
<gene>
    <name evidence="2" type="ORF">BU204_31165</name>
</gene>
<evidence type="ECO:0000256" key="1">
    <source>
        <dbReference type="SAM" id="Phobius"/>
    </source>
</evidence>
<comment type="caution">
    <text evidence="2">The sequence shown here is derived from an EMBL/GenBank/DDBJ whole genome shotgun (WGS) entry which is preliminary data.</text>
</comment>
<dbReference type="AlphaFoldDB" id="A0A1Q8C8T1"/>
<dbReference type="EMBL" id="MSIE01000073">
    <property type="protein sequence ID" value="OLF10761.1"/>
    <property type="molecule type" value="Genomic_DNA"/>
</dbReference>
<dbReference type="RefSeq" id="WP_075129372.1">
    <property type="nucleotide sequence ID" value="NZ_MSIE01000073.1"/>
</dbReference>
<evidence type="ECO:0000313" key="2">
    <source>
        <dbReference type="EMBL" id="OLF10761.1"/>
    </source>
</evidence>